<dbReference type="InterPro" id="IPR012312">
    <property type="entry name" value="Hemerythrin-like"/>
</dbReference>
<protein>
    <recommendedName>
        <fullName evidence="1">Hemerythrin-like domain-containing protein</fullName>
    </recommendedName>
</protein>
<reference evidence="2 3" key="3">
    <citation type="journal article" date="2008" name="FEMS Microbiol. Ecol.">
        <title>Identification and characterization of genes underlying chitinolysis in Collimonas fungivorans Ter331.</title>
        <authorList>
            <person name="Fritsche K."/>
            <person name="de Boer W."/>
            <person name="Gerards S."/>
            <person name="van den Berg M."/>
            <person name="van Veen J.A."/>
            <person name="Leveau J.H."/>
        </authorList>
    </citation>
    <scope>NUCLEOTIDE SEQUENCE [LARGE SCALE GENOMIC DNA]</scope>
    <source>
        <strain evidence="2 3">Ter331</strain>
    </source>
</reference>
<reference evidence="2 3" key="4">
    <citation type="journal article" date="2010" name="Environ. Microbiol.">
        <title>The bacterial genus Collimonas: mycophagy, weathering and other adaptive solutions to life in oligotrophic soil environments.</title>
        <authorList>
            <person name="Leveau J.H."/>
            <person name="Uroz S."/>
            <person name="de Boer W."/>
        </authorList>
    </citation>
    <scope>NUCLEOTIDE SEQUENCE [LARGE SCALE GENOMIC DNA]</scope>
    <source>
        <strain evidence="2 3">Ter331</strain>
    </source>
</reference>
<reference evidence="2 3" key="5">
    <citation type="journal article" date="2011" name="ISME J.">
        <title>Dual transcriptional profiling of a bacterial/fungal confrontation: Collimonas fungivorans versus Aspergillus niger.</title>
        <authorList>
            <person name="Mela F."/>
            <person name="Fritsche K."/>
            <person name="de Boer W."/>
            <person name="van Veen J.A."/>
            <person name="de Graaff L.H."/>
            <person name="van den Berg M."/>
            <person name="Leveau J.H."/>
        </authorList>
    </citation>
    <scope>NUCLEOTIDE SEQUENCE [LARGE SCALE GENOMIC DNA]</scope>
    <source>
        <strain evidence="2 3">Ter331</strain>
    </source>
</reference>
<name>G0AAX0_COLFT</name>
<accession>G0AAX0</accession>
<dbReference type="KEGG" id="cfu:CFU_3670"/>
<dbReference type="InterPro" id="IPR038309">
    <property type="entry name" value="Rsd/AlgQ_sf"/>
</dbReference>
<dbReference type="AlphaFoldDB" id="G0AAX0"/>
<dbReference type="Gene3D" id="1.20.120.1370">
    <property type="entry name" value="Regulator of RNA polymerase sigma(70) subunit, domain 4"/>
    <property type="match status" value="1"/>
</dbReference>
<reference evidence="3" key="6">
    <citation type="submission" date="2011-05" db="EMBL/GenBank/DDBJ databases">
        <title>Complete sequence of Collimonas fungivorans Ter331.</title>
        <authorList>
            <person name="Leveau J.H."/>
        </authorList>
    </citation>
    <scope>NUCLEOTIDE SEQUENCE [LARGE SCALE GENOMIC DNA]</scope>
    <source>
        <strain evidence="3">Ter331</strain>
    </source>
</reference>
<feature type="domain" description="Hemerythrin-like" evidence="1">
    <location>
        <begin position="91"/>
        <end position="221"/>
    </location>
</feature>
<evidence type="ECO:0000313" key="2">
    <source>
        <dbReference type="EMBL" id="AEK63494.1"/>
    </source>
</evidence>
<dbReference type="Pfam" id="PF01814">
    <property type="entry name" value="Hemerythrin"/>
    <property type="match status" value="1"/>
</dbReference>
<dbReference type="Proteomes" id="UP000008392">
    <property type="component" value="Chromosome"/>
</dbReference>
<dbReference type="HOGENOM" id="CLU_1233302_0_0_4"/>
<dbReference type="EMBL" id="CP002745">
    <property type="protein sequence ID" value="AEK63494.1"/>
    <property type="molecule type" value="Genomic_DNA"/>
</dbReference>
<evidence type="ECO:0000313" key="3">
    <source>
        <dbReference type="Proteomes" id="UP000008392"/>
    </source>
</evidence>
<evidence type="ECO:0000259" key="1">
    <source>
        <dbReference type="Pfam" id="PF01814"/>
    </source>
</evidence>
<reference evidence="2 3" key="1">
    <citation type="journal article" date="2004" name="Environ. Microbiol.">
        <title>Phylogeny-function analysis of (meta)genomic libraries: screening for expression of ribosomal RNA genes by large-insert library fluorescent in situ hybridization (LIL-FISH).</title>
        <authorList>
            <person name="Leveau J.H."/>
            <person name="Gerards S."/>
            <person name="de Boer W."/>
            <person name="van Veen J.A."/>
        </authorList>
    </citation>
    <scope>NUCLEOTIDE SEQUENCE [LARGE SCALE GENOMIC DNA]</scope>
    <source>
        <strain evidence="2 3">Ter331</strain>
    </source>
</reference>
<gene>
    <name evidence="2" type="ordered locus">CFU_3670</name>
</gene>
<sequence length="224" mass="25651">MESNVLLLRIGNYKNEQVLSFCELGRRTMWLKSIFNKPATSTQDEGAHEVARIPAATQPPARKTMPIAERAELLKPAKSANNQIQYDDKLIPQLKGDHAALLLMYSSVANRMNAGAWDAVPATLREMRMAMYGHLLTEGVKLYSYMRRSLAEEPNLLDVYRSYKREMDGIGRVAFDFFDKYQGKDWLALPDARSNFKAEFENLGKVLVDRITREENILYPLYIP</sequence>
<keyword evidence="3" id="KW-1185">Reference proteome</keyword>
<organism evidence="2 3">
    <name type="scientific">Collimonas fungivorans (strain Ter331)</name>
    <dbReference type="NCBI Taxonomy" id="1005048"/>
    <lineage>
        <taxon>Bacteria</taxon>
        <taxon>Pseudomonadati</taxon>
        <taxon>Pseudomonadota</taxon>
        <taxon>Betaproteobacteria</taxon>
        <taxon>Burkholderiales</taxon>
        <taxon>Oxalobacteraceae</taxon>
        <taxon>Collimonas</taxon>
    </lineage>
</organism>
<proteinExistence type="predicted"/>
<reference evidence="2 3" key="2">
    <citation type="journal article" date="2006" name="J. Microbiol. Methods">
        <title>Genomic flank-sequencing of plasposon insertion sites for rapid identification of functional genes.</title>
        <authorList>
            <person name="Leveau J.H."/>
            <person name="Gerards S."/>
            <person name="Fritsche K."/>
            <person name="Zondag G."/>
            <person name="van Veen J.A."/>
        </authorList>
    </citation>
    <scope>NUCLEOTIDE SEQUENCE [LARGE SCALE GENOMIC DNA]</scope>
    <source>
        <strain evidence="2 3">Ter331</strain>
    </source>
</reference>
<dbReference type="eggNOG" id="ENOG5032AP7">
    <property type="taxonomic scope" value="Bacteria"/>
</dbReference>